<dbReference type="FunFam" id="2.30.240.10:FF:000002">
    <property type="entry name" value="Uncharacterized protein At3g07460"/>
    <property type="match status" value="1"/>
</dbReference>
<keyword evidence="1" id="KW-0472">Membrane</keyword>
<keyword evidence="1" id="KW-1133">Transmembrane helix</keyword>
<protein>
    <submittedName>
        <fullName evidence="3">TSA: Wollemia nobilis Ref_Wollemi_Transcript_7484_1220 transcribed RNA sequence</fullName>
    </submittedName>
    <submittedName>
        <fullName evidence="2">TSA: Wollemia nobilis Ref_Wollemi_Transcript_7485_1126 transcribed RNA sequence</fullName>
    </submittedName>
</protein>
<accession>A0A0C9S9L6</accession>
<proteinExistence type="predicted"/>
<organism evidence="3">
    <name type="scientific">Wollemia nobilis</name>
    <dbReference type="NCBI Taxonomy" id="56998"/>
    <lineage>
        <taxon>Eukaryota</taxon>
        <taxon>Viridiplantae</taxon>
        <taxon>Streptophyta</taxon>
        <taxon>Embryophyta</taxon>
        <taxon>Tracheophyta</taxon>
        <taxon>Spermatophyta</taxon>
        <taxon>Pinopsida</taxon>
        <taxon>Pinidae</taxon>
        <taxon>Conifers II</taxon>
        <taxon>Araucariales</taxon>
        <taxon>Araucariaceae</taxon>
        <taxon>Wollemia</taxon>
    </lineage>
</organism>
<dbReference type="Gene3D" id="2.30.240.10">
    <property type="entry name" value="At5g01610-like"/>
    <property type="match status" value="1"/>
</dbReference>
<dbReference type="SUPFAM" id="SSF141562">
    <property type="entry name" value="At5g01610-like"/>
    <property type="match status" value="1"/>
</dbReference>
<name>A0A0C9S9L6_9CONI</name>
<evidence type="ECO:0000256" key="1">
    <source>
        <dbReference type="SAM" id="Phobius"/>
    </source>
</evidence>
<keyword evidence="1" id="KW-0812">Transmembrane</keyword>
<feature type="transmembrane region" description="Helical" evidence="1">
    <location>
        <begin position="21"/>
        <end position="43"/>
    </location>
</feature>
<feature type="transmembrane region" description="Helical" evidence="1">
    <location>
        <begin position="55"/>
        <end position="71"/>
    </location>
</feature>
<dbReference type="AlphaFoldDB" id="A0A0C9S9L6"/>
<dbReference type="EMBL" id="GCHU01007438">
    <property type="protein sequence ID" value="JAG88522.1"/>
    <property type="molecule type" value="Transcribed_RNA"/>
</dbReference>
<sequence length="235" mass="26279">MSSFVISYFCPSFSPLQFQNINTLVVIAFHILCSAIPVCRVRGGELGGGHMRKRIWLVGVVMWVLAIGILAEEAAGNVTVYDVLRKHGLPVGLLPKGVKSYALDEDGKLEVYLEQPCYAKFENEVFFESVIRGNLSYGQLAGVAGLEQQELFLWFPVKGIKVDIPNSGFIYFDVGVVYKQFVLSLFESPPDCRPVTNGDERLIIEMPRSTDRFQLSQTSRKAVLRKNDLPTRAVQ</sequence>
<evidence type="ECO:0000313" key="3">
    <source>
        <dbReference type="EMBL" id="JAG88523.1"/>
    </source>
</evidence>
<dbReference type="PANTHER" id="PTHR31676">
    <property type="entry name" value="T31J12.3 PROTEIN-RELATED"/>
    <property type="match status" value="1"/>
</dbReference>
<dbReference type="EMBL" id="GCHU01007437">
    <property type="protein sequence ID" value="JAG88523.1"/>
    <property type="molecule type" value="Transcribed_RNA"/>
</dbReference>
<evidence type="ECO:0000313" key="2">
    <source>
        <dbReference type="EMBL" id="JAG88522.1"/>
    </source>
</evidence>
<dbReference type="InterPro" id="IPR007493">
    <property type="entry name" value="DUF538"/>
</dbReference>
<dbReference type="PANTHER" id="PTHR31676:SF151">
    <property type="entry name" value="DUF538 FAMILY PROTEIN"/>
    <property type="match status" value="1"/>
</dbReference>
<dbReference type="Pfam" id="PF04398">
    <property type="entry name" value="DUF538"/>
    <property type="match status" value="1"/>
</dbReference>
<dbReference type="InterPro" id="IPR036758">
    <property type="entry name" value="At5g01610-like"/>
</dbReference>
<reference evidence="3" key="1">
    <citation type="submission" date="2015-02" db="EMBL/GenBank/DDBJ databases">
        <title>A transcriptome of Wollemia nobilis - a relic of Gondwana.</title>
        <authorList>
            <person name="Chia J.Y."/>
            <person name="Leong Y.S."/>
            <person name="Abdul Karim S."/>
            <person name="Wan Azmi N."/>
            <person name="Hercus R."/>
            <person name="Croft L."/>
        </authorList>
    </citation>
    <scope>NUCLEOTIDE SEQUENCE</scope>
    <source>
        <strain evidence="3">MaeBrown</strain>
        <tissue evidence="3">Leaf</tissue>
    </source>
</reference>